<feature type="compositionally biased region" description="Polar residues" evidence="1">
    <location>
        <begin position="303"/>
        <end position="314"/>
    </location>
</feature>
<reference evidence="2 3" key="1">
    <citation type="journal article" date="2018" name="Nat. Ecol. Evol.">
        <title>Pezizomycetes genomes reveal the molecular basis of ectomycorrhizal truffle lifestyle.</title>
        <authorList>
            <person name="Murat C."/>
            <person name="Payen T."/>
            <person name="Noel B."/>
            <person name="Kuo A."/>
            <person name="Morin E."/>
            <person name="Chen J."/>
            <person name="Kohler A."/>
            <person name="Krizsan K."/>
            <person name="Balestrini R."/>
            <person name="Da Silva C."/>
            <person name="Montanini B."/>
            <person name="Hainaut M."/>
            <person name="Levati E."/>
            <person name="Barry K.W."/>
            <person name="Belfiori B."/>
            <person name="Cichocki N."/>
            <person name="Clum A."/>
            <person name="Dockter R.B."/>
            <person name="Fauchery L."/>
            <person name="Guy J."/>
            <person name="Iotti M."/>
            <person name="Le Tacon F."/>
            <person name="Lindquist E.A."/>
            <person name="Lipzen A."/>
            <person name="Malagnac F."/>
            <person name="Mello A."/>
            <person name="Molinier V."/>
            <person name="Miyauchi S."/>
            <person name="Poulain J."/>
            <person name="Riccioni C."/>
            <person name="Rubini A."/>
            <person name="Sitrit Y."/>
            <person name="Splivallo R."/>
            <person name="Traeger S."/>
            <person name="Wang M."/>
            <person name="Zifcakova L."/>
            <person name="Wipf D."/>
            <person name="Zambonelli A."/>
            <person name="Paolocci F."/>
            <person name="Nowrousian M."/>
            <person name="Ottonello S."/>
            <person name="Baldrian P."/>
            <person name="Spatafora J.W."/>
            <person name="Henrissat B."/>
            <person name="Nagy L.G."/>
            <person name="Aury J.M."/>
            <person name="Wincker P."/>
            <person name="Grigoriev I.V."/>
            <person name="Bonfante P."/>
            <person name="Martin F.M."/>
        </authorList>
    </citation>
    <scope>NUCLEOTIDE SEQUENCE [LARGE SCALE GENOMIC DNA]</scope>
    <source>
        <strain evidence="2 3">RN42</strain>
    </source>
</reference>
<name>A0A3N4IB47_ASCIM</name>
<dbReference type="AlphaFoldDB" id="A0A3N4IB47"/>
<gene>
    <name evidence="2" type="ORF">BJ508DRAFT_343865</name>
</gene>
<proteinExistence type="predicted"/>
<organism evidence="2 3">
    <name type="scientific">Ascobolus immersus RN42</name>
    <dbReference type="NCBI Taxonomy" id="1160509"/>
    <lineage>
        <taxon>Eukaryota</taxon>
        <taxon>Fungi</taxon>
        <taxon>Dikarya</taxon>
        <taxon>Ascomycota</taxon>
        <taxon>Pezizomycotina</taxon>
        <taxon>Pezizomycetes</taxon>
        <taxon>Pezizales</taxon>
        <taxon>Ascobolaceae</taxon>
        <taxon>Ascobolus</taxon>
    </lineage>
</organism>
<evidence type="ECO:0000256" key="1">
    <source>
        <dbReference type="SAM" id="MobiDB-lite"/>
    </source>
</evidence>
<evidence type="ECO:0000313" key="3">
    <source>
        <dbReference type="Proteomes" id="UP000275078"/>
    </source>
</evidence>
<keyword evidence="3" id="KW-1185">Reference proteome</keyword>
<feature type="region of interest" description="Disordered" evidence="1">
    <location>
        <begin position="293"/>
        <end position="314"/>
    </location>
</feature>
<feature type="compositionally biased region" description="Basic and acidic residues" evidence="1">
    <location>
        <begin position="160"/>
        <end position="172"/>
    </location>
</feature>
<dbReference type="EMBL" id="ML119669">
    <property type="protein sequence ID" value="RPA82697.1"/>
    <property type="molecule type" value="Genomic_DNA"/>
</dbReference>
<accession>A0A3N4IB47</accession>
<feature type="compositionally biased region" description="Polar residues" evidence="1">
    <location>
        <begin position="65"/>
        <end position="76"/>
    </location>
</feature>
<evidence type="ECO:0000313" key="2">
    <source>
        <dbReference type="EMBL" id="RPA82697.1"/>
    </source>
</evidence>
<dbReference type="Proteomes" id="UP000275078">
    <property type="component" value="Unassembled WGS sequence"/>
</dbReference>
<feature type="region of interest" description="Disordered" evidence="1">
    <location>
        <begin position="1"/>
        <end position="90"/>
    </location>
</feature>
<feature type="region of interest" description="Disordered" evidence="1">
    <location>
        <begin position="113"/>
        <end position="172"/>
    </location>
</feature>
<sequence>MGAEVPQYGTSRNGKQAMDGASLRSPTVPVPRAPQDGDSPCLSPAFQSLPPLPPLAPQLERYLNVKSSSQSPSNARNVRHFAPPPSSTSYSVSLYYPSKPVADIHHPQYRPYYLVQDDSDPPHKPKHLTKLPPATTSHKQTKKKPRRPESNMDPTTTASHKSEATETRSSANDRFRSFSVLPRRPVVGGDSVFRTPYLNIPPDNLSFALAESSFLPLGQGAPRNAAHAVRFDSRTSQSKEFSDYDPKSIERGRMDGSSVGFKKSLDDKLQNEGVVTFRSLGVKTREAFKKGIEPAGGEVPVNGNRSQTPGLSTSLSPVRVTAEGLLIR</sequence>
<protein>
    <submittedName>
        <fullName evidence="2">Uncharacterized protein</fullName>
    </submittedName>
</protein>